<dbReference type="SUPFAM" id="SSF54171">
    <property type="entry name" value="DNA-binding domain"/>
    <property type="match status" value="2"/>
</dbReference>
<feature type="transmembrane region" description="Helical" evidence="7">
    <location>
        <begin position="112"/>
        <end position="136"/>
    </location>
</feature>
<dbReference type="GO" id="GO:0005634">
    <property type="term" value="C:nucleus"/>
    <property type="evidence" value="ECO:0007669"/>
    <property type="project" value="UniProtKB-SubCell"/>
</dbReference>
<dbReference type="GO" id="GO:0003700">
    <property type="term" value="F:DNA-binding transcription factor activity"/>
    <property type="evidence" value="ECO:0007669"/>
    <property type="project" value="InterPro"/>
</dbReference>
<evidence type="ECO:0000256" key="2">
    <source>
        <dbReference type="ARBA" id="ARBA00022737"/>
    </source>
</evidence>
<dbReference type="AlphaFoldDB" id="A0AA38LKB7"/>
<dbReference type="Pfam" id="PF00847">
    <property type="entry name" value="AP2"/>
    <property type="match status" value="1"/>
</dbReference>
<keyword evidence="2" id="KW-0677">Repeat</keyword>
<dbReference type="CDD" id="cd00018">
    <property type="entry name" value="AP2"/>
    <property type="match status" value="2"/>
</dbReference>
<dbReference type="EMBL" id="JAHRHJ020000002">
    <property type="protein sequence ID" value="KAH9325520.1"/>
    <property type="molecule type" value="Genomic_DNA"/>
</dbReference>
<dbReference type="PANTHER" id="PTHR32467:SF81">
    <property type="entry name" value="OS06G0145700 PROTEIN"/>
    <property type="match status" value="1"/>
</dbReference>
<sequence>MAMSMFGENVCSAGLLNPKKRGRVEEKMMAMASKGSKGDDILCGKKKITGKGFPNSTGTETVTASKTRSSIYRGVTRHKWTGRYEAHLWDKTAWNSTQNKKGKQGKLIKFQYFFYCKFLFLLQIKLMMMVGCYFAWTFATISPVYLGAYDEEESAARAYDLAAIKYWGPNETRTNFPVDEYGKDIEEMLNLSKEEYLASLRRRSSGFSRGVSKYRGVARHHHNGRWEARIGRVFGNKYLYLGTYNTEEEAAAAYDMAAIEYRGLNAVTNFDLSRYIRWLRPDHMKNVQPSHILEANKGGGKIGGDDASFSPTSLNTKHPSSPVTALSLLLQSSVFREMVKKQDVIGGHDQNVMRCFNEEQSPQQQATTAMTMDMAIAMEMAPHYEYHAGLQLAGGRDTEFLYNWDATQQVQPHPEQEILVNWNTILEGGAIDQEL</sequence>
<dbReference type="SMART" id="SM00380">
    <property type="entry name" value="AP2"/>
    <property type="match status" value="2"/>
</dbReference>
<dbReference type="FunFam" id="3.30.730.10:FF:000002">
    <property type="entry name" value="AP2-like ethylene-responsive transcription factor"/>
    <property type="match status" value="1"/>
</dbReference>
<evidence type="ECO:0000259" key="8">
    <source>
        <dbReference type="PROSITE" id="PS51032"/>
    </source>
</evidence>
<keyword evidence="7" id="KW-0812">Transmembrane</keyword>
<comment type="caution">
    <text evidence="9">The sequence shown here is derived from an EMBL/GenBank/DDBJ whole genome shotgun (WGS) entry which is preliminary data.</text>
</comment>
<dbReference type="InterPro" id="IPR001471">
    <property type="entry name" value="AP2/ERF_dom"/>
</dbReference>
<dbReference type="Proteomes" id="UP000824469">
    <property type="component" value="Unassembled WGS sequence"/>
</dbReference>
<keyword evidence="5" id="KW-0804">Transcription</keyword>
<keyword evidence="4" id="KW-0238">DNA-binding</keyword>
<dbReference type="InterPro" id="IPR036955">
    <property type="entry name" value="AP2/ERF_dom_sf"/>
</dbReference>
<name>A0AA38LKB7_TAXCH</name>
<organism evidence="9 10">
    <name type="scientific">Taxus chinensis</name>
    <name type="common">Chinese yew</name>
    <name type="synonym">Taxus wallichiana var. chinensis</name>
    <dbReference type="NCBI Taxonomy" id="29808"/>
    <lineage>
        <taxon>Eukaryota</taxon>
        <taxon>Viridiplantae</taxon>
        <taxon>Streptophyta</taxon>
        <taxon>Embryophyta</taxon>
        <taxon>Tracheophyta</taxon>
        <taxon>Spermatophyta</taxon>
        <taxon>Pinopsida</taxon>
        <taxon>Pinidae</taxon>
        <taxon>Conifers II</taxon>
        <taxon>Cupressales</taxon>
        <taxon>Taxaceae</taxon>
        <taxon>Taxus</taxon>
    </lineage>
</organism>
<keyword evidence="7" id="KW-0472">Membrane</keyword>
<accession>A0AA38LKB7</accession>
<comment type="subcellular location">
    <subcellularLocation>
        <location evidence="1">Nucleus</location>
    </subcellularLocation>
</comment>
<keyword evidence="7" id="KW-1133">Transmembrane helix</keyword>
<keyword evidence="6" id="KW-0539">Nucleus</keyword>
<evidence type="ECO:0000313" key="9">
    <source>
        <dbReference type="EMBL" id="KAH9325520.1"/>
    </source>
</evidence>
<proteinExistence type="predicted"/>
<evidence type="ECO:0000256" key="3">
    <source>
        <dbReference type="ARBA" id="ARBA00023015"/>
    </source>
</evidence>
<evidence type="ECO:0000256" key="1">
    <source>
        <dbReference type="ARBA" id="ARBA00004123"/>
    </source>
</evidence>
<dbReference type="PANTHER" id="PTHR32467">
    <property type="entry name" value="AP2-LIKE ETHYLENE-RESPONSIVE TRANSCRIPTION FACTOR"/>
    <property type="match status" value="1"/>
</dbReference>
<feature type="domain" description="AP2/ERF" evidence="8">
    <location>
        <begin position="213"/>
        <end position="271"/>
    </location>
</feature>
<evidence type="ECO:0000256" key="7">
    <source>
        <dbReference type="SAM" id="Phobius"/>
    </source>
</evidence>
<dbReference type="GO" id="GO:0003677">
    <property type="term" value="F:DNA binding"/>
    <property type="evidence" value="ECO:0007669"/>
    <property type="project" value="UniProtKB-KW"/>
</dbReference>
<keyword evidence="10" id="KW-1185">Reference proteome</keyword>
<evidence type="ECO:0000256" key="5">
    <source>
        <dbReference type="ARBA" id="ARBA00023163"/>
    </source>
</evidence>
<keyword evidence="3" id="KW-0805">Transcription regulation</keyword>
<evidence type="ECO:0000313" key="10">
    <source>
        <dbReference type="Proteomes" id="UP000824469"/>
    </source>
</evidence>
<evidence type="ECO:0000256" key="6">
    <source>
        <dbReference type="ARBA" id="ARBA00023242"/>
    </source>
</evidence>
<dbReference type="InterPro" id="IPR016177">
    <property type="entry name" value="DNA-bd_dom_sf"/>
</dbReference>
<dbReference type="PROSITE" id="PS51032">
    <property type="entry name" value="AP2_ERF"/>
    <property type="match status" value="2"/>
</dbReference>
<dbReference type="Gene3D" id="3.30.730.10">
    <property type="entry name" value="AP2/ERF domain"/>
    <property type="match status" value="2"/>
</dbReference>
<evidence type="ECO:0000256" key="4">
    <source>
        <dbReference type="ARBA" id="ARBA00023125"/>
    </source>
</evidence>
<gene>
    <name evidence="9" type="ORF">KI387_005698</name>
</gene>
<feature type="domain" description="AP2/ERF" evidence="8">
    <location>
        <begin position="71"/>
        <end position="177"/>
    </location>
</feature>
<reference evidence="9 10" key="1">
    <citation type="journal article" date="2021" name="Nat. Plants">
        <title>The Taxus genome provides insights into paclitaxel biosynthesis.</title>
        <authorList>
            <person name="Xiong X."/>
            <person name="Gou J."/>
            <person name="Liao Q."/>
            <person name="Li Y."/>
            <person name="Zhou Q."/>
            <person name="Bi G."/>
            <person name="Li C."/>
            <person name="Du R."/>
            <person name="Wang X."/>
            <person name="Sun T."/>
            <person name="Guo L."/>
            <person name="Liang H."/>
            <person name="Lu P."/>
            <person name="Wu Y."/>
            <person name="Zhang Z."/>
            <person name="Ro D.K."/>
            <person name="Shang Y."/>
            <person name="Huang S."/>
            <person name="Yan J."/>
        </authorList>
    </citation>
    <scope>NUCLEOTIDE SEQUENCE [LARGE SCALE GENOMIC DNA]</scope>
    <source>
        <strain evidence="9">Ta-2019</strain>
    </source>
</reference>
<protein>
    <recommendedName>
        <fullName evidence="8">AP2/ERF domain-containing protein</fullName>
    </recommendedName>
</protein>